<evidence type="ECO:0000313" key="3">
    <source>
        <dbReference type="Proteomes" id="UP000076154"/>
    </source>
</evidence>
<feature type="compositionally biased region" description="Basic and acidic residues" evidence="1">
    <location>
        <begin position="18"/>
        <end position="59"/>
    </location>
</feature>
<dbReference type="InParanoid" id="A0A369JRL4"/>
<dbReference type="Proteomes" id="UP000076154">
    <property type="component" value="Unassembled WGS sequence"/>
</dbReference>
<proteinExistence type="predicted"/>
<evidence type="ECO:0000256" key="1">
    <source>
        <dbReference type="SAM" id="MobiDB-lite"/>
    </source>
</evidence>
<name>A0A369JRL4_HYPMA</name>
<keyword evidence="3" id="KW-1185">Reference proteome</keyword>
<dbReference type="EMBL" id="LUEZ02000044">
    <property type="protein sequence ID" value="RDB24468.1"/>
    <property type="molecule type" value="Genomic_DNA"/>
</dbReference>
<sequence>MSLGTPSPPLGSLVSLMMDDRVSHEETPSRHMDNRLRETRDAAQEMDPEDKPRHGLDAA</sequence>
<organism evidence="2 3">
    <name type="scientific">Hypsizygus marmoreus</name>
    <name type="common">White beech mushroom</name>
    <name type="synonym">Agaricus marmoreus</name>
    <dbReference type="NCBI Taxonomy" id="39966"/>
    <lineage>
        <taxon>Eukaryota</taxon>
        <taxon>Fungi</taxon>
        <taxon>Dikarya</taxon>
        <taxon>Basidiomycota</taxon>
        <taxon>Agaricomycotina</taxon>
        <taxon>Agaricomycetes</taxon>
        <taxon>Agaricomycetidae</taxon>
        <taxon>Agaricales</taxon>
        <taxon>Tricholomatineae</taxon>
        <taxon>Lyophyllaceae</taxon>
        <taxon>Hypsizygus</taxon>
    </lineage>
</organism>
<feature type="region of interest" description="Disordered" evidence="1">
    <location>
        <begin position="1"/>
        <end position="59"/>
    </location>
</feature>
<comment type="caution">
    <text evidence="2">The sequence shown here is derived from an EMBL/GenBank/DDBJ whole genome shotgun (WGS) entry which is preliminary data.</text>
</comment>
<gene>
    <name evidence="2" type="ORF">Hypma_008538</name>
</gene>
<dbReference type="AlphaFoldDB" id="A0A369JRL4"/>
<protein>
    <submittedName>
        <fullName evidence="2">Uncharacterized protein</fullName>
    </submittedName>
</protein>
<reference evidence="2" key="1">
    <citation type="submission" date="2018-04" db="EMBL/GenBank/DDBJ databases">
        <title>Whole genome sequencing of Hypsizygus marmoreus.</title>
        <authorList>
            <person name="Choi I.-G."/>
            <person name="Min B."/>
            <person name="Kim J.-G."/>
            <person name="Kim S."/>
            <person name="Oh Y.-L."/>
            <person name="Kong W.-S."/>
            <person name="Park H."/>
            <person name="Jeong J."/>
            <person name="Song E.-S."/>
        </authorList>
    </citation>
    <scope>NUCLEOTIDE SEQUENCE [LARGE SCALE GENOMIC DNA]</scope>
    <source>
        <strain evidence="2">51987-8</strain>
    </source>
</reference>
<accession>A0A369JRL4</accession>
<evidence type="ECO:0000313" key="2">
    <source>
        <dbReference type="EMBL" id="RDB24468.1"/>
    </source>
</evidence>